<dbReference type="EMBL" id="FPBV01000027">
    <property type="protein sequence ID" value="SFV05565.1"/>
    <property type="molecule type" value="Genomic_DNA"/>
</dbReference>
<accession>A0A1I7L7E3</accession>
<feature type="compositionally biased region" description="Basic and acidic residues" evidence="1">
    <location>
        <begin position="7"/>
        <end position="17"/>
    </location>
</feature>
<dbReference type="STRING" id="392015.SAMN05421543_12713"/>
<evidence type="ECO:0000313" key="3">
    <source>
        <dbReference type="EMBL" id="SFV05565.1"/>
    </source>
</evidence>
<dbReference type="RefSeq" id="WP_074956037.1">
    <property type="nucleotide sequence ID" value="NZ_FPBV01000027.1"/>
</dbReference>
<name>A0A1I7L7E3_9BACL</name>
<organism evidence="3 4">
    <name type="scientific">Alicyclobacillus macrosporangiidus</name>
    <dbReference type="NCBI Taxonomy" id="392015"/>
    <lineage>
        <taxon>Bacteria</taxon>
        <taxon>Bacillati</taxon>
        <taxon>Bacillota</taxon>
        <taxon>Bacilli</taxon>
        <taxon>Bacillales</taxon>
        <taxon>Alicyclobacillaceae</taxon>
        <taxon>Alicyclobacillus</taxon>
    </lineage>
</organism>
<reference evidence="4" key="1">
    <citation type="submission" date="2016-10" db="EMBL/GenBank/DDBJ databases">
        <authorList>
            <person name="Varghese N."/>
        </authorList>
    </citation>
    <scope>NUCLEOTIDE SEQUENCE [LARGE SCALE GENOMIC DNA]</scope>
    <source>
        <strain evidence="4">DSM 17980</strain>
    </source>
</reference>
<proteinExistence type="predicted"/>
<dbReference type="Proteomes" id="UP000183508">
    <property type="component" value="Unassembled WGS sequence"/>
</dbReference>
<feature type="transmembrane region" description="Helical" evidence="2">
    <location>
        <begin position="40"/>
        <end position="61"/>
    </location>
</feature>
<protein>
    <recommendedName>
        <fullName evidence="5">DUF4115 domain-containing protein</fullName>
    </recommendedName>
</protein>
<keyword evidence="2" id="KW-0472">Membrane</keyword>
<sequence length="181" mass="19806">MRWRNPVKGERLRDRQARGSVQSQEVRERWHALSEKFDRVLLPVALGCLSMLVVVQALTALPAVRRFVDARSNGYVQINPQPASAAAPQQAVLHLYLAPAKPRPDLQVLVNGQVRTTFQTVNLSVVVHAGDVVQFRASEPGAAFVQVDHDAANLLWPAPGQTVEIEQPGVVVSLPAAEFVP</sequence>
<keyword evidence="2" id="KW-1133">Transmembrane helix</keyword>
<gene>
    <name evidence="3" type="ORF">SAMN05421543_12713</name>
</gene>
<evidence type="ECO:0000313" key="4">
    <source>
        <dbReference type="Proteomes" id="UP000183508"/>
    </source>
</evidence>
<dbReference type="OrthoDB" id="2374679at2"/>
<keyword evidence="2" id="KW-0812">Transmembrane</keyword>
<evidence type="ECO:0000256" key="1">
    <source>
        <dbReference type="SAM" id="MobiDB-lite"/>
    </source>
</evidence>
<dbReference type="AlphaFoldDB" id="A0A1I7L7E3"/>
<keyword evidence="4" id="KW-1185">Reference proteome</keyword>
<feature type="region of interest" description="Disordered" evidence="1">
    <location>
        <begin position="1"/>
        <end position="20"/>
    </location>
</feature>
<evidence type="ECO:0008006" key="5">
    <source>
        <dbReference type="Google" id="ProtNLM"/>
    </source>
</evidence>
<evidence type="ECO:0000256" key="2">
    <source>
        <dbReference type="SAM" id="Phobius"/>
    </source>
</evidence>